<feature type="signal peptide" evidence="2">
    <location>
        <begin position="1"/>
        <end position="23"/>
    </location>
</feature>
<reference evidence="4" key="1">
    <citation type="submission" date="2015-09" db="EMBL/GenBank/DDBJ databases">
        <title>Whole genome sequence of Pseudomonas fluorescens FW300-N2C3.</title>
        <authorList>
            <person name="Ray J."/>
            <person name="Melnyk R."/>
            <person name="Deutschbauer A."/>
        </authorList>
    </citation>
    <scope>NUCLEOTIDE SEQUENCE [LARGE SCALE GENOMIC DNA]</scope>
    <source>
        <strain evidence="4">FW300-N2C3</strain>
    </source>
</reference>
<gene>
    <name evidence="3" type="ORF">AO356_09675</name>
</gene>
<dbReference type="RefSeq" id="WP_060739596.1">
    <property type="nucleotide sequence ID" value="NZ_CP012831.1"/>
</dbReference>
<reference evidence="3 4" key="2">
    <citation type="journal article" date="2018" name="Nature">
        <title>Mutant phenotypes for thousands of bacterial genes of unknown function.</title>
        <authorList>
            <person name="Price M.N."/>
            <person name="Wetmore K.M."/>
            <person name="Waters R.J."/>
            <person name="Callaghan M."/>
            <person name="Ray J."/>
            <person name="Liu H."/>
            <person name="Kuehl J.V."/>
            <person name="Melnyk R.A."/>
            <person name="Lamson J.S."/>
            <person name="Suh Y."/>
            <person name="Carlson H.K."/>
            <person name="Esquivel Z."/>
            <person name="Sadeeshkumar H."/>
            <person name="Chakraborty R."/>
            <person name="Zane G.M."/>
            <person name="Rubin B.E."/>
            <person name="Wall J.D."/>
            <person name="Visel A."/>
            <person name="Bristow J."/>
            <person name="Blow M.J."/>
            <person name="Arkin A.P."/>
            <person name="Deutschbauer A.M."/>
        </authorList>
    </citation>
    <scope>NUCLEOTIDE SEQUENCE [LARGE SCALE GENOMIC DNA]</scope>
    <source>
        <strain evidence="3 4">FW300-N2C3</strain>
    </source>
</reference>
<sequence>MSRKLNRIGLGVVGLWVALSATAQEQPADFAHQVPLALSGEGPWYRLPLPLDVQLQARQTDLSDLRVFNAAGQAQAYALVRESAQSRENRTLTDVKWFPLYNAADDNERAPSVRVQSNANGTLVEVQPSSRLEAGEEELRGWLLDASAIKAPLQQLILDWTSERDGFQRFTIEASDDLQHWQSWGEGQVARLTFADERVEQHEVNLPGQPARYLRLLWDSPSSAPVLTSAQLHSASRESLPLPLVWSQPLAGSTTKAGEYTWQLPMGLNIEQVQVELSQANSLAPVTLAGRRESSHPWQPMGSGLLYRLTQNGQDVVQNQLQLSGQTVQQLKLTVDERGGGLGTEAPALRFAVRPTQVVFLARGEGPYRLALGSATVKAASLPLSTLVPDYKPSRLATLGTATVNGAAMSTPAATPATATAPATVDTNWKKIGLWAVLLLSVLFLAAMAFSLLRKPPVKS</sequence>
<dbReference type="AlphaFoldDB" id="A0A0N7H1W4"/>
<dbReference type="EMBL" id="CP012831">
    <property type="protein sequence ID" value="ALI07068.1"/>
    <property type="molecule type" value="Genomic_DNA"/>
</dbReference>
<keyword evidence="1" id="KW-0812">Transmembrane</keyword>
<evidence type="ECO:0008006" key="5">
    <source>
        <dbReference type="Google" id="ProtNLM"/>
    </source>
</evidence>
<feature type="chain" id="PRO_5006012409" description="DUF3999 domain-containing protein" evidence="2">
    <location>
        <begin position="24"/>
        <end position="460"/>
    </location>
</feature>
<keyword evidence="1" id="KW-1133">Transmembrane helix</keyword>
<proteinExistence type="predicted"/>
<evidence type="ECO:0000256" key="1">
    <source>
        <dbReference type="SAM" id="Phobius"/>
    </source>
</evidence>
<protein>
    <recommendedName>
        <fullName evidence="5">DUF3999 domain-containing protein</fullName>
    </recommendedName>
</protein>
<organism evidence="3 4">
    <name type="scientific">Pseudomonas fluorescens</name>
    <dbReference type="NCBI Taxonomy" id="294"/>
    <lineage>
        <taxon>Bacteria</taxon>
        <taxon>Pseudomonadati</taxon>
        <taxon>Pseudomonadota</taxon>
        <taxon>Gammaproteobacteria</taxon>
        <taxon>Pseudomonadales</taxon>
        <taxon>Pseudomonadaceae</taxon>
        <taxon>Pseudomonas</taxon>
    </lineage>
</organism>
<keyword evidence="1" id="KW-0472">Membrane</keyword>
<keyword evidence="2" id="KW-0732">Signal</keyword>
<accession>A0A0N7H1W4</accession>
<dbReference type="InterPro" id="IPR025060">
    <property type="entry name" value="DUF3999"/>
</dbReference>
<dbReference type="OrthoDB" id="5405606at2"/>
<name>A0A0N7H1W4_PSEFL</name>
<evidence type="ECO:0000256" key="2">
    <source>
        <dbReference type="SAM" id="SignalP"/>
    </source>
</evidence>
<dbReference type="Pfam" id="PF13163">
    <property type="entry name" value="DUF3999"/>
    <property type="match status" value="1"/>
</dbReference>
<feature type="transmembrane region" description="Helical" evidence="1">
    <location>
        <begin position="432"/>
        <end position="453"/>
    </location>
</feature>
<dbReference type="Proteomes" id="UP000059425">
    <property type="component" value="Chromosome"/>
</dbReference>
<evidence type="ECO:0000313" key="3">
    <source>
        <dbReference type="EMBL" id="ALI07068.1"/>
    </source>
</evidence>
<evidence type="ECO:0000313" key="4">
    <source>
        <dbReference type="Proteomes" id="UP000059425"/>
    </source>
</evidence>